<reference evidence="1 2" key="1">
    <citation type="journal article" date="2012" name="PLoS Pathog.">
        <title>Diverse lifestyles and strategies of plant pathogenesis encoded in the genomes of eighteen Dothideomycetes fungi.</title>
        <authorList>
            <person name="Ohm R.A."/>
            <person name="Feau N."/>
            <person name="Henrissat B."/>
            <person name="Schoch C.L."/>
            <person name="Horwitz B.A."/>
            <person name="Barry K.W."/>
            <person name="Condon B.J."/>
            <person name="Copeland A.C."/>
            <person name="Dhillon B."/>
            <person name="Glaser F."/>
            <person name="Hesse C.N."/>
            <person name="Kosti I."/>
            <person name="LaButti K."/>
            <person name="Lindquist E.A."/>
            <person name="Lucas S."/>
            <person name="Salamov A.A."/>
            <person name="Bradshaw R.E."/>
            <person name="Ciuffetti L."/>
            <person name="Hamelin R.C."/>
            <person name="Kema G.H.J."/>
            <person name="Lawrence C."/>
            <person name="Scott J.A."/>
            <person name="Spatafora J.W."/>
            <person name="Turgeon B.G."/>
            <person name="de Wit P.J.G.M."/>
            <person name="Zhong S."/>
            <person name="Goodwin S.B."/>
            <person name="Grigoriev I.V."/>
        </authorList>
    </citation>
    <scope>NUCLEOTIDE SEQUENCE [LARGE SCALE GENOMIC DNA]</scope>
    <source>
        <strain evidence="1 2">UAMH 10762</strain>
    </source>
</reference>
<dbReference type="Proteomes" id="UP000011761">
    <property type="component" value="Unassembled WGS sequence"/>
</dbReference>
<sequence length="148" mass="17182">SCAICGAPPYPECPHEGERLLLAFDQAMARWAGLEAIKKWVLDNARNQVINTFEQLRAARYHQHLQYLQMLPCYTIYMKYNGAPPMPHHQLHALQSQIAHANVALKAGVDEDWRNSCMQYPRILDYYFRLVVISFPDPRDPALQEPRF</sequence>
<proteinExistence type="predicted"/>
<dbReference type="OMA" id="YMRYSGH"/>
<name>M2NMD7_BAUPA</name>
<dbReference type="KEGG" id="bcom:BAUCODRAFT_47978"/>
<evidence type="ECO:0000313" key="2">
    <source>
        <dbReference type="Proteomes" id="UP000011761"/>
    </source>
</evidence>
<gene>
    <name evidence="1" type="ORF">BAUCODRAFT_47978</name>
</gene>
<feature type="non-terminal residue" evidence="1">
    <location>
        <position position="148"/>
    </location>
</feature>
<dbReference type="eggNOG" id="ENOG502SN7S">
    <property type="taxonomic scope" value="Eukaryota"/>
</dbReference>
<dbReference type="AlphaFoldDB" id="M2NMD7"/>
<keyword evidence="2" id="KW-1185">Reference proteome</keyword>
<dbReference type="HOGENOM" id="CLU_094654_1_0_1"/>
<evidence type="ECO:0000313" key="1">
    <source>
        <dbReference type="EMBL" id="EMD00680.1"/>
    </source>
</evidence>
<dbReference type="OrthoDB" id="5409477at2759"/>
<feature type="non-terminal residue" evidence="1">
    <location>
        <position position="1"/>
    </location>
</feature>
<accession>M2NMD7</accession>
<dbReference type="GeneID" id="19114750"/>
<dbReference type="RefSeq" id="XP_007671864.1">
    <property type="nucleotide sequence ID" value="XM_007673674.1"/>
</dbReference>
<organism evidence="1 2">
    <name type="scientific">Baudoinia panamericana (strain UAMH 10762)</name>
    <name type="common">Angels' share fungus</name>
    <name type="synonym">Baudoinia compniacensis (strain UAMH 10762)</name>
    <dbReference type="NCBI Taxonomy" id="717646"/>
    <lineage>
        <taxon>Eukaryota</taxon>
        <taxon>Fungi</taxon>
        <taxon>Dikarya</taxon>
        <taxon>Ascomycota</taxon>
        <taxon>Pezizomycotina</taxon>
        <taxon>Dothideomycetes</taxon>
        <taxon>Dothideomycetidae</taxon>
        <taxon>Mycosphaerellales</taxon>
        <taxon>Teratosphaeriaceae</taxon>
        <taxon>Baudoinia</taxon>
    </lineage>
</organism>
<protein>
    <submittedName>
        <fullName evidence="1">Uncharacterized protein</fullName>
    </submittedName>
</protein>
<dbReference type="EMBL" id="KB445550">
    <property type="protein sequence ID" value="EMD00680.1"/>
    <property type="molecule type" value="Genomic_DNA"/>
</dbReference>